<keyword evidence="6 9" id="KW-0255">Endonuclease</keyword>
<dbReference type="GO" id="GO:0005737">
    <property type="term" value="C:cytoplasm"/>
    <property type="evidence" value="ECO:0007669"/>
    <property type="project" value="UniProtKB-SubCell"/>
</dbReference>
<dbReference type="AlphaFoldDB" id="A0A9D1PZ73"/>
<evidence type="ECO:0000313" key="10">
    <source>
        <dbReference type="EMBL" id="HIW01951.1"/>
    </source>
</evidence>
<keyword evidence="9" id="KW-0963">Cytoplasm</keyword>
<dbReference type="PANTHER" id="PTHR46986">
    <property type="entry name" value="ENDORIBONUCLEASE YBEY, CHLOROPLASTIC"/>
    <property type="match status" value="1"/>
</dbReference>
<keyword evidence="7 9" id="KW-0378">Hydrolase</keyword>
<gene>
    <name evidence="9 10" type="primary">ybeY</name>
    <name evidence="10" type="ORF">H9892_01265</name>
</gene>
<dbReference type="EMBL" id="DXHS01000019">
    <property type="protein sequence ID" value="HIW01951.1"/>
    <property type="molecule type" value="Genomic_DNA"/>
</dbReference>
<comment type="cofactor">
    <cofactor evidence="9">
        <name>Zn(2+)</name>
        <dbReference type="ChEBI" id="CHEBI:29105"/>
    </cofactor>
    <text evidence="9">Binds 1 zinc ion.</text>
</comment>
<keyword evidence="2 9" id="KW-0690">Ribosome biogenesis</keyword>
<protein>
    <recommendedName>
        <fullName evidence="9">Endoribonuclease YbeY</fullName>
        <ecNumber evidence="9">3.1.-.-</ecNumber>
    </recommendedName>
</protein>
<evidence type="ECO:0000256" key="9">
    <source>
        <dbReference type="HAMAP-Rule" id="MF_00009"/>
    </source>
</evidence>
<dbReference type="Gene3D" id="3.40.390.30">
    <property type="entry name" value="Metalloproteases ('zincins'), catalytic domain"/>
    <property type="match status" value="1"/>
</dbReference>
<keyword evidence="4 9" id="KW-0540">Nuclease</keyword>
<evidence type="ECO:0000256" key="7">
    <source>
        <dbReference type="ARBA" id="ARBA00022801"/>
    </source>
</evidence>
<evidence type="ECO:0000256" key="4">
    <source>
        <dbReference type="ARBA" id="ARBA00022722"/>
    </source>
</evidence>
<dbReference type="HAMAP" id="MF_00009">
    <property type="entry name" value="Endoribonucl_YbeY"/>
    <property type="match status" value="1"/>
</dbReference>
<reference evidence="10" key="2">
    <citation type="submission" date="2021-04" db="EMBL/GenBank/DDBJ databases">
        <authorList>
            <person name="Gilroy R."/>
        </authorList>
    </citation>
    <scope>NUCLEOTIDE SEQUENCE</scope>
    <source>
        <strain evidence="10">12435</strain>
    </source>
</reference>
<dbReference type="GO" id="GO:0006364">
    <property type="term" value="P:rRNA processing"/>
    <property type="evidence" value="ECO:0007669"/>
    <property type="project" value="UniProtKB-UniRule"/>
</dbReference>
<evidence type="ECO:0000256" key="6">
    <source>
        <dbReference type="ARBA" id="ARBA00022759"/>
    </source>
</evidence>
<dbReference type="SUPFAM" id="SSF55486">
    <property type="entry name" value="Metalloproteases ('zincins'), catalytic domain"/>
    <property type="match status" value="1"/>
</dbReference>
<dbReference type="EC" id="3.1.-.-" evidence="9"/>
<keyword evidence="3 9" id="KW-0698">rRNA processing</keyword>
<proteinExistence type="inferred from homology"/>
<dbReference type="PANTHER" id="PTHR46986:SF1">
    <property type="entry name" value="ENDORIBONUCLEASE YBEY, CHLOROPLASTIC"/>
    <property type="match status" value="1"/>
</dbReference>
<evidence type="ECO:0000256" key="5">
    <source>
        <dbReference type="ARBA" id="ARBA00022723"/>
    </source>
</evidence>
<evidence type="ECO:0000256" key="1">
    <source>
        <dbReference type="ARBA" id="ARBA00010875"/>
    </source>
</evidence>
<evidence type="ECO:0000256" key="3">
    <source>
        <dbReference type="ARBA" id="ARBA00022552"/>
    </source>
</evidence>
<comment type="function">
    <text evidence="9">Single strand-specific metallo-endoribonuclease involved in late-stage 70S ribosome quality control and in maturation of the 3' terminus of the 16S rRNA.</text>
</comment>
<dbReference type="Pfam" id="PF02130">
    <property type="entry name" value="YbeY"/>
    <property type="match status" value="1"/>
</dbReference>
<feature type="binding site" evidence="9">
    <location>
        <position position="128"/>
    </location>
    <ligand>
        <name>Zn(2+)</name>
        <dbReference type="ChEBI" id="CHEBI:29105"/>
        <note>catalytic</note>
    </ligand>
</feature>
<keyword evidence="8 9" id="KW-0862">Zinc</keyword>
<feature type="binding site" evidence="9">
    <location>
        <position position="118"/>
    </location>
    <ligand>
        <name>Zn(2+)</name>
        <dbReference type="ChEBI" id="CHEBI:29105"/>
        <note>catalytic</note>
    </ligand>
</feature>
<name>A0A9D1PZ73_9FIRM</name>
<keyword evidence="5 9" id="KW-0479">Metal-binding</keyword>
<dbReference type="InterPro" id="IPR020549">
    <property type="entry name" value="YbeY_CS"/>
</dbReference>
<dbReference type="Proteomes" id="UP000823990">
    <property type="component" value="Unassembled WGS sequence"/>
</dbReference>
<dbReference type="InterPro" id="IPR023091">
    <property type="entry name" value="MetalPrtase_cat_dom_sf_prd"/>
</dbReference>
<dbReference type="PROSITE" id="PS01306">
    <property type="entry name" value="UPF0054"/>
    <property type="match status" value="1"/>
</dbReference>
<accession>A0A9D1PZ73</accession>
<evidence type="ECO:0000256" key="2">
    <source>
        <dbReference type="ARBA" id="ARBA00022517"/>
    </source>
</evidence>
<sequence length="152" mass="17262">MIKIIGEATEEMERAAEEAFSRLALEGDCLVEIEYMDKEDMRALNARTRGVDSATDVLSFPALDEIAPFTYENYPFEYDDMSGGVMLGSIVICREVAERQAEEYGHSAVREMTYLFVHGLLHLLGYDHEKEEDKTLMRAKEEEVLSAIGINR</sequence>
<dbReference type="GO" id="GO:0004521">
    <property type="term" value="F:RNA endonuclease activity"/>
    <property type="evidence" value="ECO:0007669"/>
    <property type="project" value="UniProtKB-UniRule"/>
</dbReference>
<comment type="caution">
    <text evidence="10">The sequence shown here is derived from an EMBL/GenBank/DDBJ whole genome shotgun (WGS) entry which is preliminary data.</text>
</comment>
<comment type="subcellular location">
    <subcellularLocation>
        <location evidence="9">Cytoplasm</location>
    </subcellularLocation>
</comment>
<dbReference type="GO" id="GO:0008270">
    <property type="term" value="F:zinc ion binding"/>
    <property type="evidence" value="ECO:0007669"/>
    <property type="project" value="UniProtKB-UniRule"/>
</dbReference>
<dbReference type="GO" id="GO:0004222">
    <property type="term" value="F:metalloendopeptidase activity"/>
    <property type="evidence" value="ECO:0007669"/>
    <property type="project" value="InterPro"/>
</dbReference>
<feature type="binding site" evidence="9">
    <location>
        <position position="122"/>
    </location>
    <ligand>
        <name>Zn(2+)</name>
        <dbReference type="ChEBI" id="CHEBI:29105"/>
        <note>catalytic</note>
    </ligand>
</feature>
<organism evidence="10 11">
    <name type="scientific">Candidatus Protoclostridium stercorigallinarum</name>
    <dbReference type="NCBI Taxonomy" id="2838741"/>
    <lineage>
        <taxon>Bacteria</taxon>
        <taxon>Bacillati</taxon>
        <taxon>Bacillota</taxon>
        <taxon>Clostridia</taxon>
        <taxon>Candidatus Protoclostridium</taxon>
    </lineage>
</organism>
<dbReference type="InterPro" id="IPR002036">
    <property type="entry name" value="YbeY"/>
</dbReference>
<reference evidence="10" key="1">
    <citation type="journal article" date="2021" name="PeerJ">
        <title>Extensive microbial diversity within the chicken gut microbiome revealed by metagenomics and culture.</title>
        <authorList>
            <person name="Gilroy R."/>
            <person name="Ravi A."/>
            <person name="Getino M."/>
            <person name="Pursley I."/>
            <person name="Horton D.L."/>
            <person name="Alikhan N.F."/>
            <person name="Baker D."/>
            <person name="Gharbi K."/>
            <person name="Hall N."/>
            <person name="Watson M."/>
            <person name="Adriaenssens E.M."/>
            <person name="Foster-Nyarko E."/>
            <person name="Jarju S."/>
            <person name="Secka A."/>
            <person name="Antonio M."/>
            <person name="Oren A."/>
            <person name="Chaudhuri R.R."/>
            <person name="La Ragione R."/>
            <person name="Hildebrand F."/>
            <person name="Pallen M.J."/>
        </authorList>
    </citation>
    <scope>NUCLEOTIDE SEQUENCE</scope>
    <source>
        <strain evidence="10">12435</strain>
    </source>
</reference>
<evidence type="ECO:0000313" key="11">
    <source>
        <dbReference type="Proteomes" id="UP000823990"/>
    </source>
</evidence>
<dbReference type="NCBIfam" id="TIGR00043">
    <property type="entry name" value="rRNA maturation RNase YbeY"/>
    <property type="match status" value="1"/>
</dbReference>
<evidence type="ECO:0000256" key="8">
    <source>
        <dbReference type="ARBA" id="ARBA00022833"/>
    </source>
</evidence>
<comment type="similarity">
    <text evidence="1 9">Belongs to the endoribonuclease YbeY family.</text>
</comment>